<evidence type="ECO:0000256" key="4">
    <source>
        <dbReference type="ARBA" id="ARBA00023157"/>
    </source>
</evidence>
<feature type="domain" description="Thyroglobulin type-1" evidence="7">
    <location>
        <begin position="117"/>
        <end position="191"/>
    </location>
</feature>
<feature type="signal peptide" evidence="6">
    <location>
        <begin position="1"/>
        <end position="20"/>
    </location>
</feature>
<reference evidence="8" key="1">
    <citation type="journal article" date="2020" name="BMC">
        <title>Leishmania infection induces a limited differential gene expression in the sand fly midgut.</title>
        <authorList>
            <person name="Coutinho-Abreu I.V."/>
            <person name="Serafim T.D."/>
            <person name="Meneses C."/>
            <person name="Kamhawi S."/>
            <person name="Oliveira F."/>
            <person name="Valenzuela J.G."/>
        </authorList>
    </citation>
    <scope>NUCLEOTIDE SEQUENCE</scope>
    <source>
        <strain evidence="8">Jacobina</strain>
        <tissue evidence="8">Midgut</tissue>
    </source>
</reference>
<accession>A0A7G3AFV4</accession>
<dbReference type="Gene3D" id="4.10.800.10">
    <property type="entry name" value="Thyroglobulin type-1"/>
    <property type="match status" value="3"/>
</dbReference>
<dbReference type="PANTHER" id="PTHR12352:SF24">
    <property type="entry name" value="THYROGLOBULIN TYPE-1 DOMAIN-CONTAINING PROTEIN"/>
    <property type="match status" value="1"/>
</dbReference>
<comment type="subcellular location">
    <subcellularLocation>
        <location evidence="1">Secreted</location>
    </subcellularLocation>
</comment>
<dbReference type="PROSITE" id="PS51257">
    <property type="entry name" value="PROKAR_LIPOPROTEIN"/>
    <property type="match status" value="1"/>
</dbReference>
<keyword evidence="2" id="KW-0964">Secreted</keyword>
<evidence type="ECO:0000256" key="1">
    <source>
        <dbReference type="ARBA" id="ARBA00004613"/>
    </source>
</evidence>
<dbReference type="PROSITE" id="PS51162">
    <property type="entry name" value="THYROGLOBULIN_1_2"/>
    <property type="match status" value="2"/>
</dbReference>
<dbReference type="PANTHER" id="PTHR12352">
    <property type="entry name" value="SECRETED MODULAR CALCIUM-BINDING PROTEIN"/>
    <property type="match status" value="1"/>
</dbReference>
<feature type="domain" description="Thyroglobulin type-1" evidence="7">
    <location>
        <begin position="342"/>
        <end position="405"/>
    </location>
</feature>
<dbReference type="GO" id="GO:0005604">
    <property type="term" value="C:basement membrane"/>
    <property type="evidence" value="ECO:0007669"/>
    <property type="project" value="TreeGrafter"/>
</dbReference>
<evidence type="ECO:0000259" key="7">
    <source>
        <dbReference type="PROSITE" id="PS51162"/>
    </source>
</evidence>
<proteinExistence type="predicted"/>
<keyword evidence="4" id="KW-1015">Disulfide bond</keyword>
<evidence type="ECO:0000256" key="6">
    <source>
        <dbReference type="SAM" id="SignalP"/>
    </source>
</evidence>
<name>A0A7G3AFV4_LUTLO</name>
<feature type="chain" id="PRO_5028866893" evidence="6">
    <location>
        <begin position="21"/>
        <end position="412"/>
    </location>
</feature>
<sequence>MGRKSIFLVVVLFWCGCSAAVDNLVCTDAFCRTYREENGCPVIALPCRAKNSTHSGRLFPSPVPCGCCETCIEDLELDSDCTIGSPGAAIPLARCGPGLYCTLEEEEEHPTCQIITATSCMIEQISYDNNRENTGLIGHLMQRTLCDEYGDFAPIKCIPGQICYCVDKAGERIFGESLNFRGIENVMKCECSRKEAALERVLGTDMRIPFVRCDEMGSYDRLQCIGDRCLCVDIHSGFSTSGVVNITLHGLQTLPCFNESGYGNETYVRSCEETKTVLVQKLYTMAKMGLYSANETKLPEICQPDGYYARIQQNDTYKFCADKFGEPIQNYAATKNSTEAENMTCNCARVELLLKQKKALEIPICCPNGNYPSLHCRRGLCYCIDENGNQISLEKPHEEIEELECYNDGQFC</sequence>
<dbReference type="VEuPathDB" id="VectorBase:LLONM1_007517"/>
<dbReference type="InterPro" id="IPR051950">
    <property type="entry name" value="Dev_reg/Prot_inhib"/>
</dbReference>
<keyword evidence="6" id="KW-0732">Signal</keyword>
<evidence type="ECO:0000313" key="8">
    <source>
        <dbReference type="EMBL" id="MBC1170718.1"/>
    </source>
</evidence>
<dbReference type="GO" id="GO:0007160">
    <property type="term" value="P:cell-matrix adhesion"/>
    <property type="evidence" value="ECO:0007669"/>
    <property type="project" value="TreeGrafter"/>
</dbReference>
<evidence type="ECO:0000256" key="3">
    <source>
        <dbReference type="ARBA" id="ARBA00022737"/>
    </source>
</evidence>
<dbReference type="GO" id="GO:0005615">
    <property type="term" value="C:extracellular space"/>
    <property type="evidence" value="ECO:0007669"/>
    <property type="project" value="TreeGrafter"/>
</dbReference>
<dbReference type="EMBL" id="GITU01002015">
    <property type="protein sequence ID" value="MBC1170718.1"/>
    <property type="molecule type" value="Transcribed_RNA"/>
</dbReference>
<evidence type="ECO:0000256" key="2">
    <source>
        <dbReference type="ARBA" id="ARBA00022525"/>
    </source>
</evidence>
<comment type="caution">
    <text evidence="5">Lacks conserved residue(s) required for the propagation of feature annotation.</text>
</comment>
<protein>
    <submittedName>
        <fullName evidence="8">Putative conserved secreted protein</fullName>
    </submittedName>
</protein>
<dbReference type="Pfam" id="PF00086">
    <property type="entry name" value="Thyroglobulin_1"/>
    <property type="match status" value="3"/>
</dbReference>
<evidence type="ECO:0000256" key="5">
    <source>
        <dbReference type="PROSITE-ProRule" id="PRU00500"/>
    </source>
</evidence>
<dbReference type="InterPro" id="IPR036857">
    <property type="entry name" value="Thyroglobulin_1_sf"/>
</dbReference>
<keyword evidence="3" id="KW-0677">Repeat</keyword>
<organism evidence="8">
    <name type="scientific">Lutzomyia longipalpis</name>
    <name type="common">Sand fly</name>
    <dbReference type="NCBI Taxonomy" id="7200"/>
    <lineage>
        <taxon>Eukaryota</taxon>
        <taxon>Metazoa</taxon>
        <taxon>Ecdysozoa</taxon>
        <taxon>Arthropoda</taxon>
        <taxon>Hexapoda</taxon>
        <taxon>Insecta</taxon>
        <taxon>Pterygota</taxon>
        <taxon>Neoptera</taxon>
        <taxon>Endopterygota</taxon>
        <taxon>Diptera</taxon>
        <taxon>Nematocera</taxon>
        <taxon>Psychodoidea</taxon>
        <taxon>Psychodidae</taxon>
        <taxon>Lutzomyia</taxon>
        <taxon>Lutzomyia</taxon>
    </lineage>
</organism>
<dbReference type="SMART" id="SM00211">
    <property type="entry name" value="TY"/>
    <property type="match status" value="4"/>
</dbReference>
<dbReference type="AlphaFoldDB" id="A0A7G3AFV4"/>
<dbReference type="InterPro" id="IPR000716">
    <property type="entry name" value="Thyroglobulin_1"/>
</dbReference>
<dbReference type="SUPFAM" id="SSF57610">
    <property type="entry name" value="Thyroglobulin type-1 domain"/>
    <property type="match status" value="4"/>
</dbReference>